<dbReference type="PANTHER" id="PTHR45947:SF3">
    <property type="entry name" value="SULFOQUINOVOSYL TRANSFERASE SQD2"/>
    <property type="match status" value="1"/>
</dbReference>
<dbReference type="Pfam" id="PF13692">
    <property type="entry name" value="Glyco_trans_1_4"/>
    <property type="match status" value="1"/>
</dbReference>
<comment type="caution">
    <text evidence="1">The sequence shown here is derived from an EMBL/GenBank/DDBJ whole genome shotgun (WGS) entry which is preliminary data.</text>
</comment>
<keyword evidence="2" id="KW-1185">Reference proteome</keyword>
<protein>
    <submittedName>
        <fullName evidence="1">Glycosyltransferase family 4 protein</fullName>
    </submittedName>
</protein>
<evidence type="ECO:0000313" key="1">
    <source>
        <dbReference type="EMBL" id="MBD0837033.1"/>
    </source>
</evidence>
<dbReference type="RefSeq" id="WP_188217527.1">
    <property type="nucleotide sequence ID" value="NZ_BAABGH010000002.1"/>
</dbReference>
<reference evidence="1" key="1">
    <citation type="journal article" date="2013" name="Int. J. Syst. Evol. Microbiol.">
        <title>Aestuariibaculum suncheonense gen. nov., sp. nov., a marine bacterium of the family Flavobacteriaceae isolated from a tidal flat and emended descriptions of the genera Gaetbulibacter and Tamlana.</title>
        <authorList>
            <person name="Jeong S.H."/>
            <person name="Park M.S."/>
            <person name="Jin H.M."/>
            <person name="Lee K."/>
            <person name="Park W."/>
            <person name="Jeon C.O."/>
        </authorList>
    </citation>
    <scope>NUCLEOTIDE SEQUENCE</scope>
    <source>
        <strain evidence="1">SC17</strain>
    </source>
</reference>
<dbReference type="CDD" id="cd03801">
    <property type="entry name" value="GT4_PimA-like"/>
    <property type="match status" value="1"/>
</dbReference>
<dbReference type="AlphaFoldDB" id="A0A8J6QIN4"/>
<accession>A0A8J6QIN4</accession>
<organism evidence="1 2">
    <name type="scientific">Aestuariibaculum suncheonense</name>
    <dbReference type="NCBI Taxonomy" id="1028745"/>
    <lineage>
        <taxon>Bacteria</taxon>
        <taxon>Pseudomonadati</taxon>
        <taxon>Bacteroidota</taxon>
        <taxon>Flavobacteriia</taxon>
        <taxon>Flavobacteriales</taxon>
        <taxon>Flavobacteriaceae</taxon>
    </lineage>
</organism>
<evidence type="ECO:0000313" key="2">
    <source>
        <dbReference type="Proteomes" id="UP000602057"/>
    </source>
</evidence>
<dbReference type="PANTHER" id="PTHR45947">
    <property type="entry name" value="SULFOQUINOVOSYL TRANSFERASE SQD2"/>
    <property type="match status" value="1"/>
</dbReference>
<gene>
    <name evidence="1" type="ORF">ICJ84_16485</name>
</gene>
<reference evidence="1" key="2">
    <citation type="submission" date="2020-09" db="EMBL/GenBank/DDBJ databases">
        <authorList>
            <person name="Wu Z."/>
        </authorList>
    </citation>
    <scope>NUCLEOTIDE SEQUENCE</scope>
    <source>
        <strain evidence="1">SC17</strain>
    </source>
</reference>
<dbReference type="Proteomes" id="UP000602057">
    <property type="component" value="Unassembled WGS sequence"/>
</dbReference>
<dbReference type="EMBL" id="JACVXC010000010">
    <property type="protein sequence ID" value="MBD0837033.1"/>
    <property type="molecule type" value="Genomic_DNA"/>
</dbReference>
<proteinExistence type="predicted"/>
<dbReference type="Gene3D" id="3.40.50.2000">
    <property type="entry name" value="Glycogen Phosphorylase B"/>
    <property type="match status" value="2"/>
</dbReference>
<dbReference type="GO" id="GO:0016757">
    <property type="term" value="F:glycosyltransferase activity"/>
    <property type="evidence" value="ECO:0007669"/>
    <property type="project" value="TreeGrafter"/>
</dbReference>
<dbReference type="InterPro" id="IPR050194">
    <property type="entry name" value="Glycosyltransferase_grp1"/>
</dbReference>
<dbReference type="SUPFAM" id="SSF53756">
    <property type="entry name" value="UDP-Glycosyltransferase/glycogen phosphorylase"/>
    <property type="match status" value="1"/>
</dbReference>
<name>A0A8J6QIN4_9FLAO</name>
<sequence>MKTIVVHHRSPHHARHSGYGRLIDYLENAYEVRGSSWLPYRLAKLIGTWSHQQAGLYNSSSVFKELELYKNLRQGTESTVVHYLNAERDIRHLVKHHKNKQVKFVGTFHKPPHILKQTITDTRYLKHLNGAICVGDNQVDFIKNWLGLEHVMYIPHGVDTQFFLPDITKRTEEPHLLFVGQHLRDFERFNACVPEIIAHLPQTKVTVILKKEFAEKVLPHENIRICHGLHDEALRTEYQKAHILLLPLLEATACNSILEAMACGLPVITSRVGGLESYLEGTGNVLCDNKQEFINCTIALLSDKDQQHKIAEASRLKALTYDWRVVVEQVKQFYNTIL</sequence>